<feature type="region of interest" description="Disordered" evidence="3">
    <location>
        <begin position="323"/>
        <end position="342"/>
    </location>
</feature>
<feature type="compositionally biased region" description="Basic and acidic residues" evidence="3">
    <location>
        <begin position="835"/>
        <end position="866"/>
    </location>
</feature>
<feature type="compositionally biased region" description="Basic and acidic residues" evidence="3">
    <location>
        <begin position="2066"/>
        <end position="2081"/>
    </location>
</feature>
<dbReference type="Gramene" id="ESW24011">
    <property type="protein sequence ID" value="ESW24011"/>
    <property type="gene ID" value="PHAVU_004G094700g"/>
</dbReference>
<feature type="compositionally biased region" description="Basic and acidic residues" evidence="3">
    <location>
        <begin position="2620"/>
        <end position="2650"/>
    </location>
</feature>
<feature type="compositionally biased region" description="Basic and acidic residues" evidence="3">
    <location>
        <begin position="138"/>
        <end position="159"/>
    </location>
</feature>
<feature type="region of interest" description="Disordered" evidence="3">
    <location>
        <begin position="354"/>
        <end position="571"/>
    </location>
</feature>
<feature type="region of interest" description="Disordered" evidence="3">
    <location>
        <begin position="1505"/>
        <end position="1543"/>
    </location>
</feature>
<evidence type="ECO:0000259" key="5">
    <source>
        <dbReference type="PROSITE" id="PS01031"/>
    </source>
</evidence>
<feature type="compositionally biased region" description="Basic and acidic residues" evidence="3">
    <location>
        <begin position="2354"/>
        <end position="2371"/>
    </location>
</feature>
<feature type="compositionally biased region" description="Basic and acidic residues" evidence="3">
    <location>
        <begin position="401"/>
        <end position="416"/>
    </location>
</feature>
<feature type="compositionally biased region" description="Basic and acidic residues" evidence="3">
    <location>
        <begin position="2320"/>
        <end position="2339"/>
    </location>
</feature>
<feature type="region of interest" description="Disordered" evidence="3">
    <location>
        <begin position="630"/>
        <end position="756"/>
    </location>
</feature>
<feature type="compositionally biased region" description="Basic and acidic residues" evidence="3">
    <location>
        <begin position="493"/>
        <end position="522"/>
    </location>
</feature>
<name>V7C521_PHAVU</name>
<feature type="compositionally biased region" description="Basic and acidic residues" evidence="3">
    <location>
        <begin position="539"/>
        <end position="562"/>
    </location>
</feature>
<evidence type="ECO:0000256" key="1">
    <source>
        <dbReference type="PROSITE-ProRule" id="PRU00285"/>
    </source>
</evidence>
<keyword evidence="4" id="KW-0812">Transmembrane</keyword>
<feature type="region of interest" description="Disordered" evidence="3">
    <location>
        <begin position="915"/>
        <end position="937"/>
    </location>
</feature>
<feature type="compositionally biased region" description="Polar residues" evidence="3">
    <location>
        <begin position="2682"/>
        <end position="2691"/>
    </location>
</feature>
<feature type="region of interest" description="Disordered" evidence="3">
    <location>
        <begin position="1661"/>
        <end position="1736"/>
    </location>
</feature>
<dbReference type="InterPro" id="IPR002068">
    <property type="entry name" value="A-crystallin/Hsp20_dom"/>
</dbReference>
<feature type="compositionally biased region" description="Basic and acidic residues" evidence="3">
    <location>
        <begin position="2273"/>
        <end position="2293"/>
    </location>
</feature>
<feature type="region of interest" description="Disordered" evidence="3">
    <location>
        <begin position="1328"/>
        <end position="1351"/>
    </location>
</feature>
<dbReference type="EMBL" id="CM002291">
    <property type="protein sequence ID" value="ESW24011.1"/>
    <property type="molecule type" value="Genomic_DNA"/>
</dbReference>
<feature type="coiled-coil region" evidence="2">
    <location>
        <begin position="789"/>
        <end position="816"/>
    </location>
</feature>
<evidence type="ECO:0000256" key="4">
    <source>
        <dbReference type="SAM" id="Phobius"/>
    </source>
</evidence>
<dbReference type="OrthoDB" id="1920188at2759"/>
<feature type="compositionally biased region" description="Basic and acidic residues" evidence="3">
    <location>
        <begin position="1693"/>
        <end position="1709"/>
    </location>
</feature>
<feature type="region of interest" description="Disordered" evidence="3">
    <location>
        <begin position="2136"/>
        <end position="2176"/>
    </location>
</feature>
<feature type="region of interest" description="Disordered" evidence="3">
    <location>
        <begin position="1564"/>
        <end position="1583"/>
    </location>
</feature>
<feature type="compositionally biased region" description="Gly residues" evidence="3">
    <location>
        <begin position="221"/>
        <end position="230"/>
    </location>
</feature>
<comment type="similarity">
    <text evidence="1">Belongs to the small heat shock protein (HSP20) family.</text>
</comment>
<feature type="region of interest" description="Disordered" evidence="3">
    <location>
        <begin position="1872"/>
        <end position="1901"/>
    </location>
</feature>
<feature type="compositionally biased region" description="Basic and acidic residues" evidence="3">
    <location>
        <begin position="354"/>
        <end position="376"/>
    </location>
</feature>
<feature type="region of interest" description="Disordered" evidence="3">
    <location>
        <begin position="1018"/>
        <end position="1080"/>
    </location>
</feature>
<evidence type="ECO:0000256" key="3">
    <source>
        <dbReference type="SAM" id="MobiDB-lite"/>
    </source>
</evidence>
<feature type="region of interest" description="Disordered" evidence="3">
    <location>
        <begin position="1165"/>
        <end position="1184"/>
    </location>
</feature>
<feature type="compositionally biased region" description="Basic and acidic residues" evidence="3">
    <location>
        <begin position="688"/>
        <end position="715"/>
    </location>
</feature>
<feature type="compositionally biased region" description="Basic and acidic residues" evidence="3">
    <location>
        <begin position="1037"/>
        <end position="1080"/>
    </location>
</feature>
<proteinExistence type="inferred from homology"/>
<evidence type="ECO:0000313" key="6">
    <source>
        <dbReference type="EMBL" id="ESW24011.1"/>
    </source>
</evidence>
<keyword evidence="4" id="KW-0472">Membrane</keyword>
<feature type="compositionally biased region" description="Basic and acidic residues" evidence="3">
    <location>
        <begin position="232"/>
        <end position="250"/>
    </location>
</feature>
<dbReference type="CDD" id="cd06464">
    <property type="entry name" value="ACD_sHsps-like"/>
    <property type="match status" value="1"/>
</dbReference>
<dbReference type="Gene3D" id="2.60.40.790">
    <property type="match status" value="1"/>
</dbReference>
<feature type="compositionally biased region" description="Basic and acidic residues" evidence="3">
    <location>
        <begin position="1168"/>
        <end position="1184"/>
    </location>
</feature>
<feature type="compositionally biased region" description="Acidic residues" evidence="3">
    <location>
        <begin position="2835"/>
        <end position="2857"/>
    </location>
</feature>
<accession>V7C521</accession>
<feature type="compositionally biased region" description="Basic and acidic residues" evidence="3">
    <location>
        <begin position="2479"/>
        <end position="2518"/>
    </location>
</feature>
<keyword evidence="7" id="KW-1185">Reference proteome</keyword>
<feature type="region of interest" description="Disordered" evidence="3">
    <location>
        <begin position="1823"/>
        <end position="1844"/>
    </location>
</feature>
<feature type="compositionally biased region" description="Basic and acidic residues" evidence="3">
    <location>
        <begin position="1509"/>
        <end position="1543"/>
    </location>
</feature>
<feature type="domain" description="SHSP" evidence="5">
    <location>
        <begin position="21"/>
        <end position="141"/>
    </location>
</feature>
<feature type="region of interest" description="Disordered" evidence="3">
    <location>
        <begin position="1190"/>
        <end position="1209"/>
    </location>
</feature>
<dbReference type="eggNOG" id="KOG0710">
    <property type="taxonomic scope" value="Eukaryota"/>
</dbReference>
<sequence>MDLELGLKITKTRDDVASISEYRFAKAEPIFQSRETNTAFILTAHLKGYKKNNINIKISEDGSKISISGEKPVQNILMMGWLMHRKEVDVAGFNKVFKIPDGVKLNGVKAKYDEEEWIMNIIMPKFVKGICGAKIEEIKEEESSGRGRRSEQEKSEGDHIPTAVGETSQKGSKESEVQAMEDSENTMEKKAEVSNKMLDDSNRKIIKDRVHKEVEEPNVGTDGGNGGSFGEVGKEGYEVKKTSEPERKVGVDTSQKIGEASQKEIEELDLKNEDERVKGTREEVGKTEAVKTLEKGKSVGERMPRNIGGDKRQDKEFEVQEMENNEGFVEKEEKGVSENMLDDGNANIIGEMIQKEQESKSGIKDRDGESVKEKNVRAVNKGIKTSEIEQNVGAHATQDIGGDKRQDKEFEVREMENNEDFVEKEEKGVSENMLDDGNANIIGEVIQKEQESKSGIKERDGESVKEKNVRAVNKGMKTSEIEQNVGAQVTHDIGGDKRQDKEFEVKEMEDNEGFVEKEEKGVNENMLDDGNARIIGEVIQKEQEESKSGTKDRDGESVKEKNVGAGYKGMKRSEIEQNVGAHVTQNIGDPIQGVCKESAIEQMGESKSIVEKMEREEPGEMLVEANVSTVGERLGESSQKQFGEPRSETEDRLKESVKESRMETMKAPELDQNVDDQIPTNIGGISQEEFKESRIQWKEKTESIKENMDGGKSEKIPIQASKDGKKHIFGKSIQENIKKPKIENGNGDQEYDGGKAGKKEIDSMVTREEFPQKLPKSTIEESKRLSISKMQEIEDVEEAKIKRKLKENEYSVHKDEGEELRRMHKETKKELAKKTLRENEDVKKAMDKRDGTEIEYSVDKSEGEEHKRRHTEAKKDLIKETMKKNETAMDKREDREIEYFVEAWKDLTKKIHETEDVKEEMSKRRDEEIEKFVDKGEGKEPSRLYVEAKDLKEETTQESEDIQEAILKREGKNNEHFSDKRGEKPKSMHMEAKNNIAEERMQETKGVKEAIVKRKQEIGNFTNMGEGEEPTKIPMNAKKELTKETKQENEKAKEVTVKRKDKETEHFVDKGQPKSMHVEAKKDLIRKTIQESEHAREAKGYEYFADKGEESKRMHMELKKDIPQEAIQEKQGVKEAMIKRKGKEIENFADKEEGEAHKKVIMKAKKVSTKERKQEGEKVKEAMVKWKSQETEDFANRGEDEEPKSLHMEVKKDLTIETIQEREDVKEARVKREGKDYEYFVDKGVTEEPKGMHIEPKKNIAKEKLQEIEGFKEAMVNIKGKEIANFVDKDDGDEHKKMNVKLKKESTKETKQVSENVKEAMVKRKGNETKYFVDKGEGEEPKSTHVQAKKELTTDTIQEDVREGKHYECFVDNGEGEETKRMLMERKNIAKETMQAIKGVKEAMVKRKGREIENLADKDEAGELTKMLVKSKKEITKETKQQSEKIEEAMVKRKGKETEYFLDKDEDKEHKSMCVEAKKNSTAKTTQESEDVIEAMVKREGKGCGYFVDKGESEEPKRMNMEPKKDITKETMPKTGVKEARVKTKDKEIGNFADKYEGEEHINMLSKEKKELPKGTKKEREKFKEAMVKKKGKETEYFGDKGEDEELVSMHVEAEKDLTSKTIQEGEDVKEAVVETEGKDYEYFVHKDQGEELKMTNMEAKKNTGKESMQETKGAKEAISKTKGKEIGSFAKGEGKETKKGDMEAKKNLTTETVQESDGADEGNENKCFLDESEGEANRMYMETKEDFREETLQESENVKKVKVKSEGKDIECFADKSEDKESIKMLMGTKRDLRKEEMHENDDVKEAIAKRKGKEIEYFVDNNEGEVEEPKGMHVQEKKDLTTKTMQEIEDAKEAMVKSKVKEIENFADKAKGKESKIREAEKDSTKVTMKESDDTKEAMVKRKGKEVECFVDKGEEPKWMHTEAKKNLTNKTIEESEVVREAMVKREGEEEMDYFLEKGEDEKDITKQKIVEKIKHGITDNDQQNVLGKTPTGKSEVPIEEGPKLVREQDGSRGRKVSNMEDPKEIIKEEMAAPESLMKKVQGEKHKSEEASRVIQKNTATEILQKETDDSNNERKSREGPNVPNNMVKVVFEVLGTFQAKLPKQVMEAIVQNKKDKNEYVIVKLKGEGSIKMHVEPNEALDEDETHERSEKEVRKPKLKSSDQISGKENVDFGVFDGSKRPKFLEMGETQGAKEDSAQMEESVNKINGDQYEEIQVDERGRKSSQKGKKGPKILVKDQHRLQEEMNIGRSEASKAATEEFPMKTIHTFAKTREETKDKEVEELTRRKSEETNVVESTIEEKVQAPESGRIPMTCKEVPQDKHPEELEIESPDRELQSTKGQTTSVKVASGKFKELEQDSAKDKTDKTKLLPAKIQTKGIRESEKGVKQNTIKPKKEKGEQFTYNIERNEEIARFPSTHLTKVGENYQLYEGGKAQASTESQKEGPTKDTRNLNEMKDHQGSKQRKTLKSEIPMEILLKKEGKVTKKDENHKEQKIRETMQAETERPKEKIVDRDQQCVQRDVADGVGKVDTVEKEMPLEKTNTATEDKMPKIGEITPEIEKASGFKQDAEKTHESSKREHQRESLPKLEVKPPIMTPKKEVEKSKKEEGSPMPTASQRKEPRELSLPSKDYKIPKIEEVQQKKEGKRPMHALEATTSKEGELAQAIATHSKAKSEIDEQQVNQLTSPTIEMRSIEPRELEKRGLEEDGSKAMSLDHMQEGKEFIHSTDSTAASEIVADEAGEPTKFLSLSSTQPFEVEGKDEIDASCDDESQDSDMDSEIDGEASTKGETDEEVVQRETLQLESPEDQQCTHKALEESHGTHEIEEEKADEHVDEADEEDSQQLEEQKECEEEAIGGKEQKRSKKLIVSTIIAGSALLASGIFLIIRHRRSSKSAK</sequence>
<feature type="compositionally biased region" description="Polar residues" evidence="3">
    <location>
        <begin position="2340"/>
        <end position="2349"/>
    </location>
</feature>
<feature type="region of interest" description="Disordered" evidence="3">
    <location>
        <begin position="2191"/>
        <end position="2235"/>
    </location>
</feature>
<feature type="compositionally biased region" description="Basic and acidic residues" evidence="3">
    <location>
        <begin position="2443"/>
        <end position="2463"/>
    </location>
</feature>
<feature type="compositionally biased region" description="Basic and acidic residues" evidence="3">
    <location>
        <begin position="2003"/>
        <end position="2054"/>
    </location>
</feature>
<feature type="compositionally biased region" description="Basic and acidic residues" evidence="3">
    <location>
        <begin position="2561"/>
        <end position="2593"/>
    </location>
</feature>
<dbReference type="PROSITE" id="PS01031">
    <property type="entry name" value="SHSP"/>
    <property type="match status" value="1"/>
</dbReference>
<feature type="region of interest" description="Disordered" evidence="3">
    <location>
        <begin position="2726"/>
        <end position="2865"/>
    </location>
</feature>
<feature type="compositionally biased region" description="Basic residues" evidence="3">
    <location>
        <begin position="2225"/>
        <end position="2234"/>
    </location>
</feature>
<feature type="compositionally biased region" description="Basic and acidic residues" evidence="3">
    <location>
        <begin position="261"/>
        <end position="317"/>
    </location>
</feature>
<feature type="compositionally biased region" description="Basic and acidic residues" evidence="3">
    <location>
        <begin position="643"/>
        <end position="669"/>
    </location>
</feature>
<dbReference type="InterPro" id="IPR008978">
    <property type="entry name" value="HSP20-like_chaperone"/>
</dbReference>
<feature type="compositionally biased region" description="Basic and acidic residues" evidence="3">
    <location>
        <begin position="1829"/>
        <end position="1843"/>
    </location>
</feature>
<feature type="region of interest" description="Disordered" evidence="3">
    <location>
        <begin position="216"/>
        <end position="317"/>
    </location>
</feature>
<evidence type="ECO:0000256" key="2">
    <source>
        <dbReference type="SAM" id="Coils"/>
    </source>
</evidence>
<feature type="compositionally biased region" description="Basic and acidic residues" evidence="3">
    <location>
        <begin position="2148"/>
        <end position="2158"/>
    </location>
</feature>
<feature type="compositionally biased region" description="Basic and acidic residues" evidence="3">
    <location>
        <begin position="1661"/>
        <end position="1686"/>
    </location>
</feature>
<feature type="compositionally biased region" description="Basic and acidic residues" evidence="3">
    <location>
        <begin position="446"/>
        <end position="469"/>
    </location>
</feature>
<feature type="transmembrane region" description="Helical" evidence="4">
    <location>
        <begin position="2869"/>
        <end position="2889"/>
    </location>
</feature>
<feature type="region of interest" description="Disordered" evidence="3">
    <location>
        <begin position="835"/>
        <end position="880"/>
    </location>
</feature>
<feature type="region of interest" description="Disordered" evidence="3">
    <location>
        <begin position="2271"/>
        <end position="2403"/>
    </location>
</feature>
<feature type="region of interest" description="Disordered" evidence="3">
    <location>
        <begin position="2433"/>
        <end position="2712"/>
    </location>
</feature>
<feature type="compositionally biased region" description="Basic and acidic residues" evidence="3">
    <location>
        <begin position="2812"/>
        <end position="2834"/>
    </location>
</feature>
<dbReference type="SUPFAM" id="SSF49764">
    <property type="entry name" value="HSP20-like chaperones"/>
    <property type="match status" value="1"/>
</dbReference>
<gene>
    <name evidence="6" type="ORF">PHAVU_004G094700g</name>
</gene>
<reference evidence="7" key="1">
    <citation type="journal article" date="2014" name="Nat. Genet.">
        <title>A reference genome for common bean and genome-wide analysis of dual domestications.</title>
        <authorList>
            <person name="Schmutz J."/>
            <person name="McClean P.E."/>
            <person name="Mamidi S."/>
            <person name="Wu G.A."/>
            <person name="Cannon S.B."/>
            <person name="Grimwood J."/>
            <person name="Jenkins J."/>
            <person name="Shu S."/>
            <person name="Song Q."/>
            <person name="Chavarro C."/>
            <person name="Torres-Torres M."/>
            <person name="Geffroy V."/>
            <person name="Moghaddam S.M."/>
            <person name="Gao D."/>
            <person name="Abernathy B."/>
            <person name="Barry K."/>
            <person name="Blair M."/>
            <person name="Brick M.A."/>
            <person name="Chovatia M."/>
            <person name="Gepts P."/>
            <person name="Goodstein D.M."/>
            <person name="Gonzales M."/>
            <person name="Hellsten U."/>
            <person name="Hyten D.L."/>
            <person name="Jia G."/>
            <person name="Kelly J.D."/>
            <person name="Kudrna D."/>
            <person name="Lee R."/>
            <person name="Richard M.M."/>
            <person name="Miklas P.N."/>
            <person name="Osorno J.M."/>
            <person name="Rodrigues J."/>
            <person name="Thareau V."/>
            <person name="Urrea C.A."/>
            <person name="Wang M."/>
            <person name="Yu Y."/>
            <person name="Zhang M."/>
            <person name="Wing R.A."/>
            <person name="Cregan P.B."/>
            <person name="Rokhsar D.S."/>
            <person name="Jackson S.A."/>
        </authorList>
    </citation>
    <scope>NUCLEOTIDE SEQUENCE [LARGE SCALE GENOMIC DNA]</scope>
    <source>
        <strain evidence="7">cv. G19833</strain>
    </source>
</reference>
<feature type="region of interest" description="Disordered" evidence="3">
    <location>
        <begin position="966"/>
        <end position="988"/>
    </location>
</feature>
<dbReference type="Proteomes" id="UP000000226">
    <property type="component" value="Chromosome 4"/>
</dbReference>
<feature type="compositionally biased region" description="Acidic residues" evidence="3">
    <location>
        <begin position="2767"/>
        <end position="2785"/>
    </location>
</feature>
<dbReference type="STRING" id="3885.V7C521"/>
<keyword evidence="2" id="KW-0175">Coiled coil</keyword>
<feature type="compositionally biased region" description="Basic and acidic residues" evidence="3">
    <location>
        <begin position="2600"/>
        <end position="2612"/>
    </location>
</feature>
<organism evidence="6 7">
    <name type="scientific">Phaseolus vulgaris</name>
    <name type="common">Kidney bean</name>
    <name type="synonym">French bean</name>
    <dbReference type="NCBI Taxonomy" id="3885"/>
    <lineage>
        <taxon>Eukaryota</taxon>
        <taxon>Viridiplantae</taxon>
        <taxon>Streptophyta</taxon>
        <taxon>Embryophyta</taxon>
        <taxon>Tracheophyta</taxon>
        <taxon>Spermatophyta</taxon>
        <taxon>Magnoliopsida</taxon>
        <taxon>eudicotyledons</taxon>
        <taxon>Gunneridae</taxon>
        <taxon>Pentapetalae</taxon>
        <taxon>rosids</taxon>
        <taxon>fabids</taxon>
        <taxon>Fabales</taxon>
        <taxon>Fabaceae</taxon>
        <taxon>Papilionoideae</taxon>
        <taxon>50 kb inversion clade</taxon>
        <taxon>NPAAA clade</taxon>
        <taxon>indigoferoid/millettioid clade</taxon>
        <taxon>Phaseoleae</taxon>
        <taxon>Phaseolus</taxon>
    </lineage>
</organism>
<feature type="region of interest" description="Disordered" evidence="3">
    <location>
        <begin position="138"/>
        <end position="192"/>
    </location>
</feature>
<feature type="region of interest" description="Disordered" evidence="3">
    <location>
        <begin position="1983"/>
        <end position="2086"/>
    </location>
</feature>
<evidence type="ECO:0000313" key="7">
    <source>
        <dbReference type="Proteomes" id="UP000000226"/>
    </source>
</evidence>
<keyword evidence="4" id="KW-1133">Transmembrane helix</keyword>
<feature type="compositionally biased region" description="Basic and acidic residues" evidence="3">
    <location>
        <begin position="2695"/>
        <end position="2712"/>
    </location>
</feature>
<protein>
    <recommendedName>
        <fullName evidence="5">SHSP domain-containing protein</fullName>
    </recommendedName>
</protein>